<keyword evidence="9 10" id="KW-0472">Membrane</keyword>
<evidence type="ECO:0000256" key="4">
    <source>
        <dbReference type="ARBA" id="ARBA00022475"/>
    </source>
</evidence>
<dbReference type="Pfam" id="PF00528">
    <property type="entry name" value="BPD_transp_1"/>
    <property type="match status" value="1"/>
</dbReference>
<feature type="transmembrane region" description="Helical" evidence="10">
    <location>
        <begin position="208"/>
        <end position="228"/>
    </location>
</feature>
<dbReference type="InterPro" id="IPR000515">
    <property type="entry name" value="MetI-like"/>
</dbReference>
<comment type="caution">
    <text evidence="12">The sequence shown here is derived from an EMBL/GenBank/DDBJ whole genome shotgun (WGS) entry which is preliminary data.</text>
</comment>
<evidence type="ECO:0000256" key="1">
    <source>
        <dbReference type="ARBA" id="ARBA00004429"/>
    </source>
</evidence>
<name>A0A831RK77_9GAMM</name>
<feature type="transmembrane region" description="Helical" evidence="10">
    <location>
        <begin position="25"/>
        <end position="49"/>
    </location>
</feature>
<keyword evidence="6 10" id="KW-0812">Transmembrane</keyword>
<keyword evidence="4" id="KW-1003">Cell membrane</keyword>
<feature type="transmembrane region" description="Helical" evidence="10">
    <location>
        <begin position="61"/>
        <end position="87"/>
    </location>
</feature>
<dbReference type="NCBIfam" id="TIGR01726">
    <property type="entry name" value="HEQRo_perm_3TM"/>
    <property type="match status" value="1"/>
</dbReference>
<dbReference type="PANTHER" id="PTHR30133">
    <property type="entry name" value="CATIONIC AMINO ACID TRANSPORTER, MEMBRANE COMPONENT"/>
    <property type="match status" value="1"/>
</dbReference>
<comment type="similarity">
    <text evidence="2">Belongs to the binding-protein-dependent transport system permease family. HisMQ subfamily.</text>
</comment>
<dbReference type="Proteomes" id="UP000886251">
    <property type="component" value="Unassembled WGS sequence"/>
</dbReference>
<evidence type="ECO:0000256" key="3">
    <source>
        <dbReference type="ARBA" id="ARBA00022448"/>
    </source>
</evidence>
<keyword evidence="3 10" id="KW-0813">Transport</keyword>
<protein>
    <submittedName>
        <fullName evidence="12">ABC transporter permease</fullName>
    </submittedName>
</protein>
<evidence type="ECO:0000313" key="12">
    <source>
        <dbReference type="EMBL" id="HEB94933.1"/>
    </source>
</evidence>
<proteinExistence type="inferred from homology"/>
<dbReference type="GO" id="GO:0006865">
    <property type="term" value="P:amino acid transport"/>
    <property type="evidence" value="ECO:0007669"/>
    <property type="project" value="UniProtKB-KW"/>
</dbReference>
<dbReference type="InterPro" id="IPR035906">
    <property type="entry name" value="MetI-like_sf"/>
</dbReference>
<dbReference type="GO" id="GO:0022857">
    <property type="term" value="F:transmembrane transporter activity"/>
    <property type="evidence" value="ECO:0007669"/>
    <property type="project" value="InterPro"/>
</dbReference>
<dbReference type="Gene3D" id="1.10.3720.10">
    <property type="entry name" value="MetI-like"/>
    <property type="match status" value="1"/>
</dbReference>
<feature type="domain" description="ABC transmembrane type-1" evidence="11">
    <location>
        <begin position="29"/>
        <end position="229"/>
    </location>
</feature>
<evidence type="ECO:0000256" key="2">
    <source>
        <dbReference type="ARBA" id="ARBA00010072"/>
    </source>
</evidence>
<keyword evidence="7" id="KW-0029">Amino-acid transport</keyword>
<dbReference type="InterPro" id="IPR051613">
    <property type="entry name" value="ABC_transp_permease_HisMQ"/>
</dbReference>
<organism evidence="12">
    <name type="scientific">Sedimenticola thiotaurini</name>
    <dbReference type="NCBI Taxonomy" id="1543721"/>
    <lineage>
        <taxon>Bacteria</taxon>
        <taxon>Pseudomonadati</taxon>
        <taxon>Pseudomonadota</taxon>
        <taxon>Gammaproteobacteria</taxon>
        <taxon>Chromatiales</taxon>
        <taxon>Sedimenticolaceae</taxon>
        <taxon>Sedimenticola</taxon>
    </lineage>
</organism>
<accession>A0A831RK77</accession>
<evidence type="ECO:0000256" key="9">
    <source>
        <dbReference type="ARBA" id="ARBA00023136"/>
    </source>
</evidence>
<gene>
    <name evidence="12" type="ORF">ENI96_00710</name>
</gene>
<evidence type="ECO:0000256" key="6">
    <source>
        <dbReference type="ARBA" id="ARBA00022692"/>
    </source>
</evidence>
<dbReference type="SUPFAM" id="SSF161098">
    <property type="entry name" value="MetI-like"/>
    <property type="match status" value="1"/>
</dbReference>
<dbReference type="PANTHER" id="PTHR30133:SF2">
    <property type="entry name" value="ARGININE ABC TRANSPORTER PERMEASE PROTEIN ARTQ"/>
    <property type="match status" value="1"/>
</dbReference>
<evidence type="ECO:0000259" key="11">
    <source>
        <dbReference type="PROSITE" id="PS50928"/>
    </source>
</evidence>
<keyword evidence="5" id="KW-0997">Cell inner membrane</keyword>
<comment type="subcellular location">
    <subcellularLocation>
        <location evidence="1">Cell inner membrane</location>
        <topology evidence="1">Multi-pass membrane protein</topology>
    </subcellularLocation>
    <subcellularLocation>
        <location evidence="10">Cell membrane</location>
        <topology evidence="10">Multi-pass membrane protein</topology>
    </subcellularLocation>
</comment>
<feature type="transmembrane region" description="Helical" evidence="10">
    <location>
        <begin position="107"/>
        <end position="125"/>
    </location>
</feature>
<keyword evidence="8 10" id="KW-1133">Transmembrane helix</keyword>
<dbReference type="AlphaFoldDB" id="A0A831RK77"/>
<sequence>MRVHAHAVADRSPPVFDLQGFGDQLLLGTLMTLRVGAGGLLVGLVLGLIGASLKLSRSRIAYAIGATYTTIIRGLPELLVVLIIYFGSATLLTRVGSWFGYDGYIELSPLAAGITALGIAFGAYATEVFRGAIQAIPPGQIEAALACGMSRTQTFFRITLPQAWRVAIPGLGNLFQVLLKDTSLISVVGLEEIIRKSQIAISNTREPFTFYFVAALIYLSITVIVMFGQRYAEAWARRGMERRVE</sequence>
<dbReference type="EMBL" id="DRKP01000009">
    <property type="protein sequence ID" value="HEB94933.1"/>
    <property type="molecule type" value="Genomic_DNA"/>
</dbReference>
<evidence type="ECO:0000256" key="7">
    <source>
        <dbReference type="ARBA" id="ARBA00022970"/>
    </source>
</evidence>
<evidence type="ECO:0000256" key="10">
    <source>
        <dbReference type="RuleBase" id="RU363032"/>
    </source>
</evidence>
<evidence type="ECO:0000256" key="8">
    <source>
        <dbReference type="ARBA" id="ARBA00022989"/>
    </source>
</evidence>
<dbReference type="PROSITE" id="PS50928">
    <property type="entry name" value="ABC_TM1"/>
    <property type="match status" value="1"/>
</dbReference>
<dbReference type="GO" id="GO:0043190">
    <property type="term" value="C:ATP-binding cassette (ABC) transporter complex"/>
    <property type="evidence" value="ECO:0007669"/>
    <property type="project" value="InterPro"/>
</dbReference>
<dbReference type="CDD" id="cd06261">
    <property type="entry name" value="TM_PBP2"/>
    <property type="match status" value="1"/>
</dbReference>
<reference evidence="12" key="1">
    <citation type="journal article" date="2020" name="mSystems">
        <title>Genome- and Community-Level Interaction Insights into Carbon Utilization and Element Cycling Functions of Hydrothermarchaeota in Hydrothermal Sediment.</title>
        <authorList>
            <person name="Zhou Z."/>
            <person name="Liu Y."/>
            <person name="Xu W."/>
            <person name="Pan J."/>
            <person name="Luo Z.H."/>
            <person name="Li M."/>
        </authorList>
    </citation>
    <scope>NUCLEOTIDE SEQUENCE [LARGE SCALE GENOMIC DNA]</scope>
    <source>
        <strain evidence="12">HyVt-443</strain>
    </source>
</reference>
<dbReference type="InterPro" id="IPR010065">
    <property type="entry name" value="AA_ABC_transptr_permease_3TM"/>
</dbReference>
<evidence type="ECO:0000256" key="5">
    <source>
        <dbReference type="ARBA" id="ARBA00022519"/>
    </source>
</evidence>